<accession>A0ABS4EPQ4</accession>
<keyword evidence="3" id="KW-1185">Reference proteome</keyword>
<dbReference type="EMBL" id="JAGGJV010000006">
    <property type="protein sequence ID" value="MBP1859920.1"/>
    <property type="molecule type" value="Genomic_DNA"/>
</dbReference>
<reference evidence="2 3" key="1">
    <citation type="submission" date="2021-03" db="EMBL/GenBank/DDBJ databases">
        <title>Genomic Encyclopedia of Type Strains, Phase IV (KMG-IV): sequencing the most valuable type-strain genomes for metagenomic binning, comparative biology and taxonomic classification.</title>
        <authorList>
            <person name="Goeker M."/>
        </authorList>
    </citation>
    <scope>NUCLEOTIDE SEQUENCE [LARGE SCALE GENOMIC DNA]</scope>
    <source>
        <strain evidence="2 3">DSM 26427</strain>
    </source>
</reference>
<dbReference type="Proteomes" id="UP000823786">
    <property type="component" value="Unassembled WGS sequence"/>
</dbReference>
<protein>
    <submittedName>
        <fullName evidence="2">Uncharacterized protein</fullName>
    </submittedName>
</protein>
<organism evidence="2 3">
    <name type="scientific">Rhizobium herbae</name>
    <dbReference type="NCBI Taxonomy" id="508661"/>
    <lineage>
        <taxon>Bacteria</taxon>
        <taxon>Pseudomonadati</taxon>
        <taxon>Pseudomonadota</taxon>
        <taxon>Alphaproteobacteria</taxon>
        <taxon>Hyphomicrobiales</taxon>
        <taxon>Rhizobiaceae</taxon>
        <taxon>Rhizobium/Agrobacterium group</taxon>
        <taxon>Rhizobium</taxon>
    </lineage>
</organism>
<proteinExistence type="predicted"/>
<keyword evidence="1" id="KW-0812">Transmembrane</keyword>
<name>A0ABS4EPQ4_9HYPH</name>
<evidence type="ECO:0000256" key="1">
    <source>
        <dbReference type="SAM" id="Phobius"/>
    </source>
</evidence>
<gene>
    <name evidence="2" type="ORF">J2Z75_003441</name>
</gene>
<comment type="caution">
    <text evidence="2">The sequence shown here is derived from an EMBL/GenBank/DDBJ whole genome shotgun (WGS) entry which is preliminary data.</text>
</comment>
<evidence type="ECO:0000313" key="3">
    <source>
        <dbReference type="Proteomes" id="UP000823786"/>
    </source>
</evidence>
<feature type="transmembrane region" description="Helical" evidence="1">
    <location>
        <begin position="21"/>
        <end position="41"/>
    </location>
</feature>
<keyword evidence="1" id="KW-1133">Transmembrane helix</keyword>
<sequence>MRRPNEKRRNRLWDSITHDALLTLAIVMPIAALIYSILQVLT</sequence>
<keyword evidence="1" id="KW-0472">Membrane</keyword>
<evidence type="ECO:0000313" key="2">
    <source>
        <dbReference type="EMBL" id="MBP1859920.1"/>
    </source>
</evidence>